<dbReference type="InterPro" id="IPR005135">
    <property type="entry name" value="Endo/exonuclease/phosphatase"/>
</dbReference>
<protein>
    <submittedName>
        <fullName evidence="2">Endonuclease/exonuclease/phosphatase family metal-dependent hydrolase</fullName>
    </submittedName>
</protein>
<dbReference type="Gene3D" id="3.60.10.10">
    <property type="entry name" value="Endonuclease/exonuclease/phosphatase"/>
    <property type="match status" value="1"/>
</dbReference>
<feature type="domain" description="Endonuclease/exonuclease/phosphatase" evidence="1">
    <location>
        <begin position="37"/>
        <end position="257"/>
    </location>
</feature>
<dbReference type="GO" id="GO:0006506">
    <property type="term" value="P:GPI anchor biosynthetic process"/>
    <property type="evidence" value="ECO:0007669"/>
    <property type="project" value="TreeGrafter"/>
</dbReference>
<dbReference type="InterPro" id="IPR036691">
    <property type="entry name" value="Endo/exonu/phosph_ase_sf"/>
</dbReference>
<keyword evidence="3" id="KW-1185">Reference proteome</keyword>
<evidence type="ECO:0000313" key="2">
    <source>
        <dbReference type="EMBL" id="MBB5209767.1"/>
    </source>
</evidence>
<dbReference type="EMBL" id="JACHHP010000008">
    <property type="protein sequence ID" value="MBB5209767.1"/>
    <property type="molecule type" value="Genomic_DNA"/>
</dbReference>
<proteinExistence type="predicted"/>
<dbReference type="PANTHER" id="PTHR14859:SF1">
    <property type="entry name" value="PGAP2-INTERACTING PROTEIN"/>
    <property type="match status" value="1"/>
</dbReference>
<dbReference type="PANTHER" id="PTHR14859">
    <property type="entry name" value="CALCOFLUOR WHITE HYPERSENSITIVE PROTEIN PRECURSOR"/>
    <property type="match status" value="1"/>
</dbReference>
<dbReference type="AlphaFoldDB" id="A0A7W8G0R8"/>
<sequence length="266" mass="29589">MTAASAAPARAAPRAAPAQRQPLRLLTINMHKGFGFLNRGFVLHELRDAVRATGADVVFLQEVLGAHRRHAQRHPTWPAQPQYEFLADSMWPQYAYGRNAVYPDGDHGNALLSKFPIARHDNIDVSMGPHERRGLLHCELALPGTDTVVHAICVHLGLRESQRRAQVERLVDYVAQAIPDDAPLIVAGDFNDWRERIGAALDAVGLRDVFVERDGVGARTFPGRWPLLRLDRIYVRGVTLEDAAVLDTHPWPHLSDHVPLYAQVSA</sequence>
<dbReference type="GO" id="GO:0004519">
    <property type="term" value="F:endonuclease activity"/>
    <property type="evidence" value="ECO:0007669"/>
    <property type="project" value="UniProtKB-KW"/>
</dbReference>
<organism evidence="2 3">
    <name type="scientific">Chiayiivirga flava</name>
    <dbReference type="NCBI Taxonomy" id="659595"/>
    <lineage>
        <taxon>Bacteria</taxon>
        <taxon>Pseudomonadati</taxon>
        <taxon>Pseudomonadota</taxon>
        <taxon>Gammaproteobacteria</taxon>
        <taxon>Lysobacterales</taxon>
        <taxon>Lysobacteraceae</taxon>
        <taxon>Chiayiivirga</taxon>
    </lineage>
</organism>
<accession>A0A7W8G0R8</accession>
<keyword evidence="2" id="KW-0378">Hydrolase</keyword>
<dbReference type="InterPro" id="IPR051916">
    <property type="entry name" value="GPI-anchor_lipid_remodeler"/>
</dbReference>
<keyword evidence="2" id="KW-0540">Nuclease</keyword>
<evidence type="ECO:0000313" key="3">
    <source>
        <dbReference type="Proteomes" id="UP000521199"/>
    </source>
</evidence>
<dbReference type="GO" id="GO:0016020">
    <property type="term" value="C:membrane"/>
    <property type="evidence" value="ECO:0007669"/>
    <property type="project" value="GOC"/>
</dbReference>
<evidence type="ECO:0000259" key="1">
    <source>
        <dbReference type="Pfam" id="PF03372"/>
    </source>
</evidence>
<dbReference type="Proteomes" id="UP000521199">
    <property type="component" value="Unassembled WGS sequence"/>
</dbReference>
<comment type="caution">
    <text evidence="2">The sequence shown here is derived from an EMBL/GenBank/DDBJ whole genome shotgun (WGS) entry which is preliminary data.</text>
</comment>
<reference evidence="2 3" key="1">
    <citation type="submission" date="2020-08" db="EMBL/GenBank/DDBJ databases">
        <title>Genomic Encyclopedia of Type Strains, Phase IV (KMG-IV): sequencing the most valuable type-strain genomes for metagenomic binning, comparative biology and taxonomic classification.</title>
        <authorList>
            <person name="Goeker M."/>
        </authorList>
    </citation>
    <scope>NUCLEOTIDE SEQUENCE [LARGE SCALE GENOMIC DNA]</scope>
    <source>
        <strain evidence="2 3">DSM 24163</strain>
    </source>
</reference>
<dbReference type="GO" id="GO:0004527">
    <property type="term" value="F:exonuclease activity"/>
    <property type="evidence" value="ECO:0007669"/>
    <property type="project" value="UniProtKB-KW"/>
</dbReference>
<dbReference type="SUPFAM" id="SSF56219">
    <property type="entry name" value="DNase I-like"/>
    <property type="match status" value="1"/>
</dbReference>
<keyword evidence="2" id="KW-0255">Endonuclease</keyword>
<dbReference type="RefSeq" id="WP_183962395.1">
    <property type="nucleotide sequence ID" value="NZ_JACHHP010000008.1"/>
</dbReference>
<keyword evidence="2" id="KW-0269">Exonuclease</keyword>
<name>A0A7W8G0R8_9GAMM</name>
<dbReference type="Pfam" id="PF03372">
    <property type="entry name" value="Exo_endo_phos"/>
    <property type="match status" value="1"/>
</dbReference>
<gene>
    <name evidence="2" type="ORF">HNQ52_003340</name>
</gene>